<keyword evidence="1" id="KW-0812">Transmembrane</keyword>
<keyword evidence="1" id="KW-1133">Transmembrane helix</keyword>
<reference evidence="2 3" key="1">
    <citation type="journal article" date="2022" name="Front. Microbiol.">
        <title>Male-killing mechanisms vary between Spiroplasma species.</title>
        <authorList>
            <person name="Arai H."/>
            <person name="Inoue M."/>
            <person name="Kageyama D."/>
        </authorList>
    </citation>
    <scope>NUCLEOTIDE SEQUENCE [LARGE SCALE GENOMIC DNA]</scope>
    <source>
        <strain evidence="3">sHm</strain>
    </source>
</reference>
<dbReference type="EMBL" id="AP026933">
    <property type="protein sequence ID" value="BDT03190.1"/>
    <property type="molecule type" value="Genomic_DNA"/>
</dbReference>
<sequence length="184" mass="19556">MKGRLKEMPIKNEILQNLEAKSEENVEQKPTKWKEFKTKHRTTAKIIKVTKGVATGAVVGALYINPIAQISGLVAATVAGGVSAVSNRSEEQLETDIITAATSAAAIAGIANAVITPVFIPVGAGIAAVGGAIIFGIDAAKKFDEKQRRQIEVDNDKFADKKTAINNIDSQIEVKIESKKMASL</sequence>
<name>A0ABN6T2J4_9MOLU</name>
<evidence type="ECO:0000313" key="3">
    <source>
        <dbReference type="Proteomes" id="UP001163387"/>
    </source>
</evidence>
<keyword evidence="1" id="KW-0472">Membrane</keyword>
<proteinExistence type="predicted"/>
<evidence type="ECO:0000313" key="2">
    <source>
        <dbReference type="EMBL" id="BDT03190.1"/>
    </source>
</evidence>
<feature type="transmembrane region" description="Helical" evidence="1">
    <location>
        <begin position="121"/>
        <end position="140"/>
    </location>
</feature>
<gene>
    <name evidence="2" type="ORF">SHM_08360</name>
</gene>
<dbReference type="Proteomes" id="UP001163387">
    <property type="component" value="Chromosome"/>
</dbReference>
<evidence type="ECO:0008006" key="4">
    <source>
        <dbReference type="Google" id="ProtNLM"/>
    </source>
</evidence>
<accession>A0ABN6T2J4</accession>
<evidence type="ECO:0000256" key="1">
    <source>
        <dbReference type="SAM" id="Phobius"/>
    </source>
</evidence>
<protein>
    <recommendedName>
        <fullName evidence="4">Transmembrane protein</fullName>
    </recommendedName>
</protein>
<keyword evidence="3" id="KW-1185">Reference proteome</keyword>
<organism evidence="2 3">
    <name type="scientific">Spiroplasma ixodetis</name>
    <dbReference type="NCBI Taxonomy" id="2141"/>
    <lineage>
        <taxon>Bacteria</taxon>
        <taxon>Bacillati</taxon>
        <taxon>Mycoplasmatota</taxon>
        <taxon>Mollicutes</taxon>
        <taxon>Entomoplasmatales</taxon>
        <taxon>Spiroplasmataceae</taxon>
        <taxon>Spiroplasma</taxon>
    </lineage>
</organism>